<accession>A0A2K8N8S4</accession>
<reference evidence="3" key="1">
    <citation type="submission" date="2017-11" db="EMBL/GenBank/DDBJ databases">
        <title>Complete Genome Sequence of Kyrpidia sp. Strain EA-1, a thermophilic, hydrogen-oxidizing Bacterium, isolated from the Azores.</title>
        <authorList>
            <person name="Reiner J.E."/>
            <person name="Lapp C.J."/>
            <person name="Bunk B."/>
            <person name="Gescher J."/>
        </authorList>
    </citation>
    <scope>NUCLEOTIDE SEQUENCE [LARGE SCALE GENOMIC DNA]</scope>
    <source>
        <strain evidence="3">EA-1</strain>
    </source>
</reference>
<evidence type="ECO:0000313" key="2">
    <source>
        <dbReference type="EMBL" id="CAB3394707.1"/>
    </source>
</evidence>
<dbReference type="AlphaFoldDB" id="A0A2K8N8S4"/>
<dbReference type="Gene3D" id="3.90.226.10">
    <property type="entry name" value="2-enoyl-CoA Hydratase, Chain A, domain 1"/>
    <property type="match status" value="1"/>
</dbReference>
<dbReference type="CDD" id="cd06558">
    <property type="entry name" value="crotonase-like"/>
    <property type="match status" value="1"/>
</dbReference>
<evidence type="ECO:0000313" key="1">
    <source>
        <dbReference type="EMBL" id="ATY85515.1"/>
    </source>
</evidence>
<dbReference type="EMBL" id="CP024955">
    <property type="protein sequence ID" value="ATY85515.1"/>
    <property type="molecule type" value="Genomic_DNA"/>
</dbReference>
<dbReference type="PANTHER" id="PTHR11941:SF54">
    <property type="entry name" value="ENOYL-COA HYDRATASE, MITOCHONDRIAL"/>
    <property type="match status" value="1"/>
</dbReference>
<dbReference type="PANTHER" id="PTHR11941">
    <property type="entry name" value="ENOYL-COA HYDRATASE-RELATED"/>
    <property type="match status" value="1"/>
</dbReference>
<sequence>MRWMEGIRLERRGPAAIITVDRPEVRNAIDESTAEALAEAIRECRQDPAVRGIVITGAGDRAFISGGDVKQYLGKGGGRAAIYAVMSRMRYVLEQIYFCPKPVVAAARGAVRGGGAEVLAACHWRLGTPDVSVGFVQVTLGIVPGWGGGSILVRRLGEARALPVLLDGEVYNGEEAVERGLLDELVPGDELLGRAVRQIERWARWDAEAVAGILSIVRSSGSLAQAMDFESKTCSSLWGREAHLEAMRPFLSKRGKK</sequence>
<dbReference type="SUPFAM" id="SSF52096">
    <property type="entry name" value="ClpP/crotonase"/>
    <property type="match status" value="1"/>
</dbReference>
<evidence type="ECO:0008006" key="5">
    <source>
        <dbReference type="Google" id="ProtNLM"/>
    </source>
</evidence>
<dbReference type="Proteomes" id="UP000502196">
    <property type="component" value="Chromosome"/>
</dbReference>
<gene>
    <name evidence="2" type="ORF">COOX1_2551</name>
    <name evidence="1" type="ORF">CVV65_11755</name>
</gene>
<reference evidence="1" key="2">
    <citation type="journal article" date="2018" name="Genome Announc.">
        <title>Complete Genome Sequence of Kyrpidia sp. Strain EA-1, a Thermophilic Knallgas Bacterium, Isolated from the Azores.</title>
        <authorList>
            <person name="Reiner J.E."/>
            <person name="Lapp C.J."/>
            <person name="Bunk B."/>
            <person name="Sproer C."/>
            <person name="Overmann J."/>
            <person name="Gescher J."/>
        </authorList>
    </citation>
    <scope>NUCLEOTIDE SEQUENCE</scope>
    <source>
        <strain evidence="1">EA-1</strain>
    </source>
</reference>
<dbReference type="GO" id="GO:0006635">
    <property type="term" value="P:fatty acid beta-oxidation"/>
    <property type="evidence" value="ECO:0007669"/>
    <property type="project" value="TreeGrafter"/>
</dbReference>
<dbReference type="GO" id="GO:0003824">
    <property type="term" value="F:catalytic activity"/>
    <property type="evidence" value="ECO:0007669"/>
    <property type="project" value="UniProtKB-ARBA"/>
</dbReference>
<dbReference type="InterPro" id="IPR001753">
    <property type="entry name" value="Enoyl-CoA_hydra/iso"/>
</dbReference>
<proteinExistence type="predicted"/>
<dbReference type="KEGG" id="kyr:CVV65_11755"/>
<dbReference type="EMBL" id="LR792683">
    <property type="protein sequence ID" value="CAB3394707.1"/>
    <property type="molecule type" value="Genomic_DNA"/>
</dbReference>
<keyword evidence="3" id="KW-1185">Reference proteome</keyword>
<evidence type="ECO:0000313" key="3">
    <source>
        <dbReference type="Proteomes" id="UP000231932"/>
    </source>
</evidence>
<dbReference type="Pfam" id="PF00378">
    <property type="entry name" value="ECH_1"/>
    <property type="match status" value="1"/>
</dbReference>
<dbReference type="Proteomes" id="UP000231932">
    <property type="component" value="Chromosome"/>
</dbReference>
<name>A0A2K8N8S4_9BACL</name>
<protein>
    <recommendedName>
        <fullName evidence="5">Enoyl-CoA hydratase</fullName>
    </recommendedName>
</protein>
<evidence type="ECO:0000313" key="4">
    <source>
        <dbReference type="Proteomes" id="UP000502196"/>
    </source>
</evidence>
<dbReference type="InterPro" id="IPR029045">
    <property type="entry name" value="ClpP/crotonase-like_dom_sf"/>
</dbReference>
<organism evidence="1 3">
    <name type="scientific">Kyrpidia spormannii</name>
    <dbReference type="NCBI Taxonomy" id="2055160"/>
    <lineage>
        <taxon>Bacteria</taxon>
        <taxon>Bacillati</taxon>
        <taxon>Bacillota</taxon>
        <taxon>Bacilli</taxon>
        <taxon>Bacillales</taxon>
        <taxon>Alicyclobacillaceae</taxon>
        <taxon>Kyrpidia</taxon>
    </lineage>
</organism>
<reference evidence="2 4" key="3">
    <citation type="submission" date="2020-04" db="EMBL/GenBank/DDBJ databases">
        <authorList>
            <person name="Hogendoorn C."/>
        </authorList>
    </citation>
    <scope>NUCLEOTIDE SEQUENCE [LARGE SCALE GENOMIC DNA]</scope>
    <source>
        <strain evidence="2">COOX1</strain>
    </source>
</reference>